<dbReference type="PANTHER" id="PTHR43833:SF7">
    <property type="entry name" value="KTR SYSTEM POTASSIUM UPTAKE PROTEIN C"/>
    <property type="match status" value="1"/>
</dbReference>
<proteinExistence type="predicted"/>
<dbReference type="InterPro" id="IPR003148">
    <property type="entry name" value="RCK_N"/>
</dbReference>
<protein>
    <submittedName>
        <fullName evidence="1">Potassium transporter Trk</fullName>
    </submittedName>
</protein>
<dbReference type="STRING" id="1465756.BIV18_03260"/>
<keyword evidence="2" id="KW-1185">Reference proteome</keyword>
<sequence length="216" mass="24119">MKTFIVFGCGRFGSTVATRLYDLKNDVVIVDNDEEKIDAISQNVTEAIICDLEDEKSMIELALGNYDIAIVAIGENLEAAIMAVLASKEAGIEKVIAKAPNYRFGKILLKCGADKIIFPERDMGYRLANNLSNDSLLDSNEISKGYTIFEFKASAKMNGKEMKDLKLREDYNFNVLMVKRDGENFVNPTASFKVKEEDTLTVLGSEKDIKKFTENN</sequence>
<dbReference type="SUPFAM" id="SSF116726">
    <property type="entry name" value="TrkA C-terminal domain-like"/>
    <property type="match status" value="1"/>
</dbReference>
<dbReference type="Pfam" id="PF02080">
    <property type="entry name" value="TrkA_C"/>
    <property type="match status" value="1"/>
</dbReference>
<dbReference type="AlphaFoldDB" id="A0A1U7LYW9"/>
<accession>A0A1U7LYW9</accession>
<reference evidence="1 2" key="1">
    <citation type="journal article" date="2016" name="Appl. Environ. Microbiol.">
        <title>Function and Phylogeny of Bacterial Butyryl Coenzyme A:Acetate Transferases and Their Diversity in the Proximal Colon of Swine.</title>
        <authorList>
            <person name="Trachsel J."/>
            <person name="Bayles D.O."/>
            <person name="Looft T."/>
            <person name="Levine U.Y."/>
            <person name="Allen H.K."/>
        </authorList>
    </citation>
    <scope>NUCLEOTIDE SEQUENCE [LARGE SCALE GENOMIC DNA]</scope>
    <source>
        <strain evidence="1 2">35-6-1</strain>
    </source>
</reference>
<name>A0A1U7LYW9_9FIRM</name>
<dbReference type="Gene3D" id="3.30.70.1450">
    <property type="entry name" value="Regulator of K+ conductance, C-terminal domain"/>
    <property type="match status" value="1"/>
</dbReference>
<dbReference type="InterPro" id="IPR036291">
    <property type="entry name" value="NAD(P)-bd_dom_sf"/>
</dbReference>
<dbReference type="Pfam" id="PF02254">
    <property type="entry name" value="TrkA_N"/>
    <property type="match status" value="1"/>
</dbReference>
<dbReference type="InterPro" id="IPR036721">
    <property type="entry name" value="RCK_C_sf"/>
</dbReference>
<dbReference type="PROSITE" id="PS51201">
    <property type="entry name" value="RCK_N"/>
    <property type="match status" value="1"/>
</dbReference>
<evidence type="ECO:0000313" key="2">
    <source>
        <dbReference type="Proteomes" id="UP000187166"/>
    </source>
</evidence>
<dbReference type="PANTHER" id="PTHR43833">
    <property type="entry name" value="POTASSIUM CHANNEL PROTEIN 2-RELATED-RELATED"/>
    <property type="match status" value="1"/>
</dbReference>
<dbReference type="GO" id="GO:0006813">
    <property type="term" value="P:potassium ion transport"/>
    <property type="evidence" value="ECO:0007669"/>
    <property type="project" value="InterPro"/>
</dbReference>
<dbReference type="PROSITE" id="PS51202">
    <property type="entry name" value="RCK_C"/>
    <property type="match status" value="1"/>
</dbReference>
<dbReference type="EMBL" id="MJIH01000001">
    <property type="protein sequence ID" value="OLR64622.1"/>
    <property type="molecule type" value="Genomic_DNA"/>
</dbReference>
<dbReference type="RefSeq" id="WP_075659264.1">
    <property type="nucleotide sequence ID" value="NZ_JABDSR010000009.1"/>
</dbReference>
<dbReference type="InterPro" id="IPR050721">
    <property type="entry name" value="Trk_Ktr_HKT_K-transport"/>
</dbReference>
<dbReference type="Proteomes" id="UP000187166">
    <property type="component" value="Unassembled WGS sequence"/>
</dbReference>
<comment type="caution">
    <text evidence="1">The sequence shown here is derived from an EMBL/GenBank/DDBJ whole genome shotgun (WGS) entry which is preliminary data.</text>
</comment>
<dbReference type="InterPro" id="IPR006037">
    <property type="entry name" value="RCK_C"/>
</dbReference>
<evidence type="ECO:0000313" key="1">
    <source>
        <dbReference type="EMBL" id="OLR64622.1"/>
    </source>
</evidence>
<organism evidence="1 2">
    <name type="scientific">Peptoniphilus porci</name>
    <dbReference type="NCBI Taxonomy" id="2652280"/>
    <lineage>
        <taxon>Bacteria</taxon>
        <taxon>Bacillati</taxon>
        <taxon>Bacillota</taxon>
        <taxon>Tissierellia</taxon>
        <taxon>Tissierellales</taxon>
        <taxon>Peptoniphilaceae</taxon>
        <taxon>Peptoniphilus</taxon>
    </lineage>
</organism>
<dbReference type="Gene3D" id="3.40.50.720">
    <property type="entry name" value="NAD(P)-binding Rossmann-like Domain"/>
    <property type="match status" value="1"/>
</dbReference>
<accession>A0A848RJI2</accession>
<dbReference type="GO" id="GO:0008324">
    <property type="term" value="F:monoatomic cation transmembrane transporter activity"/>
    <property type="evidence" value="ECO:0007669"/>
    <property type="project" value="InterPro"/>
</dbReference>
<dbReference type="SUPFAM" id="SSF51735">
    <property type="entry name" value="NAD(P)-binding Rossmann-fold domains"/>
    <property type="match status" value="1"/>
</dbReference>
<gene>
    <name evidence="1" type="ORF">BIV18_03260</name>
</gene>